<name>A0A0B6ZRZ0_9EUPU</name>
<dbReference type="PROSITE" id="PS00107">
    <property type="entry name" value="PROTEIN_KINASE_ATP"/>
    <property type="match status" value="1"/>
</dbReference>
<dbReference type="CDD" id="cd09539">
    <property type="entry name" value="SAM_TNK-like"/>
    <property type="match status" value="1"/>
</dbReference>
<dbReference type="Pfam" id="PF07714">
    <property type="entry name" value="PK_Tyr_Ser-Thr"/>
    <property type="match status" value="1"/>
</dbReference>
<dbReference type="InterPro" id="IPR017441">
    <property type="entry name" value="Protein_kinase_ATP_BS"/>
</dbReference>
<evidence type="ECO:0000256" key="5">
    <source>
        <dbReference type="ARBA" id="ARBA00022777"/>
    </source>
</evidence>
<evidence type="ECO:0000256" key="3">
    <source>
        <dbReference type="ARBA" id="ARBA00022679"/>
    </source>
</evidence>
<dbReference type="Pfam" id="PF22931">
    <property type="entry name" value="SAM_TNK"/>
    <property type="match status" value="1"/>
</dbReference>
<evidence type="ECO:0000256" key="6">
    <source>
        <dbReference type="ARBA" id="ARBA00022840"/>
    </source>
</evidence>
<dbReference type="InterPro" id="IPR049587">
    <property type="entry name" value="TNK-like_SAM"/>
</dbReference>
<dbReference type="InterPro" id="IPR050198">
    <property type="entry name" value="Non-receptor_tyrosine_kinases"/>
</dbReference>
<dbReference type="InterPro" id="IPR011009">
    <property type="entry name" value="Kinase-like_dom_sf"/>
</dbReference>
<sequence>MKRLSRTSLKLSTAEPDKGRGTELESSLASPTVMRDLQEFLVEAELSEYYSPLLTRLKVPTVEHIKYVKETDLQDIGMTRPEMRRLKKFYKKECPQGAISKLRKAIMKGGDGSNRTTSPSSPTQRGPLHFSTGAPYLRPPGRQLIPMDSIQLGRTLGQGEFGVVQQGIWKTEFGETLQVAVKQLSKERINTGTQNFLKEAAIMQDVD</sequence>
<dbReference type="Gene3D" id="3.30.200.20">
    <property type="entry name" value="Phosphorylase Kinase, domain 1"/>
    <property type="match status" value="1"/>
</dbReference>
<evidence type="ECO:0000259" key="10">
    <source>
        <dbReference type="PROSITE" id="PS50011"/>
    </source>
</evidence>
<feature type="domain" description="Protein kinase" evidence="10">
    <location>
        <begin position="150"/>
        <end position="207"/>
    </location>
</feature>
<reference evidence="11" key="1">
    <citation type="submission" date="2014-12" db="EMBL/GenBank/DDBJ databases">
        <title>Insight into the proteome of Arion vulgaris.</title>
        <authorList>
            <person name="Aradska J."/>
            <person name="Bulat T."/>
            <person name="Smidak R."/>
            <person name="Sarate P."/>
            <person name="Gangsoo J."/>
            <person name="Sialana F."/>
            <person name="Bilban M."/>
            <person name="Lubec G."/>
        </authorList>
    </citation>
    <scope>NUCLEOTIDE SEQUENCE</scope>
    <source>
        <tissue evidence="11">Skin</tissue>
    </source>
</reference>
<evidence type="ECO:0000256" key="8">
    <source>
        <dbReference type="PROSITE-ProRule" id="PRU10141"/>
    </source>
</evidence>
<dbReference type="InterPro" id="IPR001245">
    <property type="entry name" value="Ser-Thr/Tyr_kinase_cat_dom"/>
</dbReference>
<gene>
    <name evidence="11" type="primary">ORF77939</name>
</gene>
<proteinExistence type="predicted"/>
<feature type="compositionally biased region" description="Polar residues" evidence="9">
    <location>
        <begin position="113"/>
        <end position="124"/>
    </location>
</feature>
<evidence type="ECO:0000313" key="11">
    <source>
        <dbReference type="EMBL" id="CEK71338.1"/>
    </source>
</evidence>
<evidence type="ECO:0000256" key="1">
    <source>
        <dbReference type="ARBA" id="ARBA00011903"/>
    </source>
</evidence>
<keyword evidence="5" id="KW-0418">Kinase</keyword>
<feature type="compositionally biased region" description="Polar residues" evidence="9">
    <location>
        <begin position="1"/>
        <end position="11"/>
    </location>
</feature>
<dbReference type="PROSITE" id="PS50011">
    <property type="entry name" value="PROTEIN_KINASE_DOM"/>
    <property type="match status" value="1"/>
</dbReference>
<dbReference type="EC" id="2.7.10.2" evidence="1"/>
<organism evidence="11">
    <name type="scientific">Arion vulgaris</name>
    <dbReference type="NCBI Taxonomy" id="1028688"/>
    <lineage>
        <taxon>Eukaryota</taxon>
        <taxon>Metazoa</taxon>
        <taxon>Spiralia</taxon>
        <taxon>Lophotrochozoa</taxon>
        <taxon>Mollusca</taxon>
        <taxon>Gastropoda</taxon>
        <taxon>Heterobranchia</taxon>
        <taxon>Euthyneura</taxon>
        <taxon>Panpulmonata</taxon>
        <taxon>Eupulmonata</taxon>
        <taxon>Stylommatophora</taxon>
        <taxon>Helicina</taxon>
        <taxon>Arionoidea</taxon>
        <taxon>Arionidae</taxon>
        <taxon>Arion</taxon>
    </lineage>
</organism>
<dbReference type="PANTHER" id="PTHR24418">
    <property type="entry name" value="TYROSINE-PROTEIN KINASE"/>
    <property type="match status" value="1"/>
</dbReference>
<keyword evidence="3" id="KW-0808">Transferase</keyword>
<dbReference type="SUPFAM" id="SSF56112">
    <property type="entry name" value="Protein kinase-like (PK-like)"/>
    <property type="match status" value="1"/>
</dbReference>
<protein>
    <recommendedName>
        <fullName evidence="1">non-specific protein-tyrosine kinase</fullName>
        <ecNumber evidence="1">2.7.10.2</ecNumber>
    </recommendedName>
</protein>
<keyword evidence="4 8" id="KW-0547">Nucleotide-binding</keyword>
<evidence type="ECO:0000256" key="2">
    <source>
        <dbReference type="ARBA" id="ARBA00022443"/>
    </source>
</evidence>
<dbReference type="InterPro" id="IPR000719">
    <property type="entry name" value="Prot_kinase_dom"/>
</dbReference>
<evidence type="ECO:0000256" key="4">
    <source>
        <dbReference type="ARBA" id="ARBA00022741"/>
    </source>
</evidence>
<feature type="non-terminal residue" evidence="11">
    <location>
        <position position="207"/>
    </location>
</feature>
<keyword evidence="2" id="KW-0728">SH3 domain</keyword>
<dbReference type="InterPro" id="IPR013761">
    <property type="entry name" value="SAM/pointed_sf"/>
</dbReference>
<dbReference type="SUPFAM" id="SSF47769">
    <property type="entry name" value="SAM/Pointed domain"/>
    <property type="match status" value="1"/>
</dbReference>
<dbReference type="GO" id="GO:0005524">
    <property type="term" value="F:ATP binding"/>
    <property type="evidence" value="ECO:0007669"/>
    <property type="project" value="UniProtKB-UniRule"/>
</dbReference>
<accession>A0A0B6ZRZ0</accession>
<dbReference type="InterPro" id="IPR055175">
    <property type="entry name" value="ACK/TNK-like_SAM"/>
</dbReference>
<dbReference type="EMBL" id="HACG01024473">
    <property type="protein sequence ID" value="CEK71338.1"/>
    <property type="molecule type" value="Transcribed_RNA"/>
</dbReference>
<feature type="region of interest" description="Disordered" evidence="9">
    <location>
        <begin position="108"/>
        <end position="135"/>
    </location>
</feature>
<feature type="binding site" evidence="8">
    <location>
        <position position="182"/>
    </location>
    <ligand>
        <name>ATP</name>
        <dbReference type="ChEBI" id="CHEBI:30616"/>
    </ligand>
</feature>
<dbReference type="AlphaFoldDB" id="A0A0B6ZRZ0"/>
<keyword evidence="7" id="KW-0829">Tyrosine-protein kinase</keyword>
<feature type="region of interest" description="Disordered" evidence="9">
    <location>
        <begin position="1"/>
        <end position="29"/>
    </location>
</feature>
<evidence type="ECO:0000256" key="7">
    <source>
        <dbReference type="ARBA" id="ARBA00023137"/>
    </source>
</evidence>
<evidence type="ECO:0000256" key="9">
    <source>
        <dbReference type="SAM" id="MobiDB-lite"/>
    </source>
</evidence>
<dbReference type="GO" id="GO:0004715">
    <property type="term" value="F:non-membrane spanning protein tyrosine kinase activity"/>
    <property type="evidence" value="ECO:0007669"/>
    <property type="project" value="UniProtKB-EC"/>
</dbReference>
<keyword evidence="6 8" id="KW-0067">ATP-binding</keyword>